<dbReference type="InterPro" id="IPR052336">
    <property type="entry name" value="MlaD_Phospholipid_Transporter"/>
</dbReference>
<dbReference type="PANTHER" id="PTHR33371:SF16">
    <property type="entry name" value="MCE-FAMILY PROTEIN MCE3F"/>
    <property type="match status" value="1"/>
</dbReference>
<reference evidence="3 4" key="1">
    <citation type="submission" date="2020-07" db="EMBL/GenBank/DDBJ databases">
        <title>Complete genome sequence of Mycolicibacterium litorale like strain isolated from cardiac implantable electronic device infection.</title>
        <authorList>
            <person name="Fukano H."/>
            <person name="Miyama H."/>
            <person name="Hoshino Y."/>
        </authorList>
    </citation>
    <scope>NUCLEOTIDE SEQUENCE [LARGE SCALE GENOMIC DNA]</scope>
    <source>
        <strain evidence="3 4">NIIDNTM18</strain>
    </source>
</reference>
<evidence type="ECO:0000313" key="4">
    <source>
        <dbReference type="Proteomes" id="UP000515734"/>
    </source>
</evidence>
<feature type="compositionally biased region" description="Pro residues" evidence="1">
    <location>
        <begin position="481"/>
        <end position="508"/>
    </location>
</feature>
<sequence>MVFVYMQVPTLLGVGRMIVTVELPASGGLYRFSNVTYRGSQVGKVTGVALTDNGAEATLSLDGSAKIPADLQAEVRSVSAVGEQYVELLPRTDQPPYLQDGSVIAMSDTKVPQAVGPMLDQVSALVNTIPKDKLSELLDESYNAFKGTDFDFGSLLDSSSTITRDARGAAANTRALTDDAVGFLDAQAQTADSIRTWGRSLAGITDQVANNDPQVRSILRNGPGFAQETARLLEQVKPTLPVLLANLTTFGQIGVTYNPSIEQLLVLVPPFVAQIQTYAPTTNPSGLPNGDFSLGLGDPAACTVGFLPPSAWRSPADTSVIDTPDNLYCKLPQDSPIAVRGARNYPCMAHPGKRAPTVELCNDPNGFTPLAQRQHALGPYPLDPNLISQGVPPDSRALVDSNTFGPIEGTPLPPGVTERPPDIPPPPSPPPNFAGTGPGPLLPGRPLYTSPPVIPPGPAQVTVPDAVPAPPAQLPQATQVPVPPGLAPEDIPLPPGAEPVPSPAPVPAPAAFEGTGPTGPSVGIAKYNPRTGEYMGPDGNMYRQSDLVTQPKSWQELMPT</sequence>
<feature type="compositionally biased region" description="Pro residues" evidence="1">
    <location>
        <begin position="422"/>
        <end position="432"/>
    </location>
</feature>
<dbReference type="InterPro" id="IPR003399">
    <property type="entry name" value="Mce/MlaD"/>
</dbReference>
<dbReference type="NCBIfam" id="TIGR00996">
    <property type="entry name" value="Mtu_fam_mce"/>
    <property type="match status" value="1"/>
</dbReference>
<feature type="region of interest" description="Disordered" evidence="1">
    <location>
        <begin position="385"/>
        <end position="560"/>
    </location>
</feature>
<dbReference type="PANTHER" id="PTHR33371">
    <property type="entry name" value="INTERMEMBRANE PHOSPHOLIPID TRANSPORT SYSTEM BINDING PROTEIN MLAD-RELATED"/>
    <property type="match status" value="1"/>
</dbReference>
<dbReference type="Pfam" id="PF02470">
    <property type="entry name" value="MlaD"/>
    <property type="match status" value="1"/>
</dbReference>
<protein>
    <submittedName>
        <fullName evidence="3">Mammalian cell entry protein</fullName>
    </submittedName>
</protein>
<evidence type="ECO:0000256" key="1">
    <source>
        <dbReference type="SAM" id="MobiDB-lite"/>
    </source>
</evidence>
<evidence type="ECO:0000313" key="3">
    <source>
        <dbReference type="EMBL" id="BCI54279.1"/>
    </source>
</evidence>
<dbReference type="EMBL" id="AP023287">
    <property type="protein sequence ID" value="BCI54279.1"/>
    <property type="molecule type" value="Genomic_DNA"/>
</dbReference>
<name>A0A6S6P7B3_9MYCO</name>
<dbReference type="InterPro" id="IPR005693">
    <property type="entry name" value="Mce"/>
</dbReference>
<proteinExistence type="predicted"/>
<organism evidence="3 4">
    <name type="scientific">Mycolicibacterium litorale</name>
    <dbReference type="NCBI Taxonomy" id="758802"/>
    <lineage>
        <taxon>Bacteria</taxon>
        <taxon>Bacillati</taxon>
        <taxon>Actinomycetota</taxon>
        <taxon>Actinomycetes</taxon>
        <taxon>Mycobacteriales</taxon>
        <taxon>Mycobacteriaceae</taxon>
        <taxon>Mycolicibacterium</taxon>
    </lineage>
</organism>
<dbReference type="GO" id="GO:0005576">
    <property type="term" value="C:extracellular region"/>
    <property type="evidence" value="ECO:0007669"/>
    <property type="project" value="TreeGrafter"/>
</dbReference>
<accession>A0A6S6P7B3</accession>
<evidence type="ECO:0000259" key="2">
    <source>
        <dbReference type="Pfam" id="PF02470"/>
    </source>
</evidence>
<feature type="domain" description="Mce/MlaD" evidence="2">
    <location>
        <begin position="19"/>
        <end position="90"/>
    </location>
</feature>
<gene>
    <name evidence="3" type="ORF">NIIDNTM18_35570</name>
</gene>
<dbReference type="AlphaFoldDB" id="A0A6S6P7B3"/>
<dbReference type="Proteomes" id="UP000515734">
    <property type="component" value="Chromosome"/>
</dbReference>
<feature type="compositionally biased region" description="Polar residues" evidence="1">
    <location>
        <begin position="542"/>
        <end position="553"/>
    </location>
</feature>